<dbReference type="RefSeq" id="WP_234989898.1">
    <property type="nucleotide sequence ID" value="NZ_FXWG01000001.1"/>
</dbReference>
<dbReference type="InterPro" id="IPR003715">
    <property type="entry name" value="Poly_export_N"/>
</dbReference>
<dbReference type="Gene3D" id="3.30.1950.10">
    <property type="entry name" value="wza like domain"/>
    <property type="match status" value="1"/>
</dbReference>
<evidence type="ECO:0000256" key="2">
    <source>
        <dbReference type="SAM" id="SignalP"/>
    </source>
</evidence>
<dbReference type="EMBL" id="FXWG01000001">
    <property type="protein sequence ID" value="SMQ60929.1"/>
    <property type="molecule type" value="Genomic_DNA"/>
</dbReference>
<dbReference type="PROSITE" id="PS51257">
    <property type="entry name" value="PROKAR_LIPOPROTEIN"/>
    <property type="match status" value="1"/>
</dbReference>
<sequence length="200" mass="21376">MSKRMLARMPIAARGLIVAGAISLAAACGGSDLSVMSASQANSELAPGYFIDAGDQLKVTVFDEETLTGDYDVGIGGTLAMPLIEPIVVKDKTPSEVAKLIETRLSDGGYVLYPKVSIEILEHRSFFILGEVATPGEYPHNGELTLEQAVAKAGGFTPRAERNSVVLKRQIWPESKLVRLGQAPLKVAPGDTITVRESFF</sequence>
<organism evidence="5 6">
    <name type="scientific">Altererythrobacter xiamenensis</name>
    <dbReference type="NCBI Taxonomy" id="1316679"/>
    <lineage>
        <taxon>Bacteria</taxon>
        <taxon>Pseudomonadati</taxon>
        <taxon>Pseudomonadota</taxon>
        <taxon>Alphaproteobacteria</taxon>
        <taxon>Sphingomonadales</taxon>
        <taxon>Erythrobacteraceae</taxon>
        <taxon>Altererythrobacter</taxon>
    </lineage>
</organism>
<dbReference type="PANTHER" id="PTHR33619:SF3">
    <property type="entry name" value="POLYSACCHARIDE EXPORT PROTEIN GFCE-RELATED"/>
    <property type="match status" value="1"/>
</dbReference>
<dbReference type="Proteomes" id="UP000194420">
    <property type="component" value="Unassembled WGS sequence"/>
</dbReference>
<feature type="domain" description="Polysaccharide export protein N-terminal" evidence="3">
    <location>
        <begin position="46"/>
        <end position="120"/>
    </location>
</feature>
<dbReference type="GO" id="GO:0015159">
    <property type="term" value="F:polysaccharide transmembrane transporter activity"/>
    <property type="evidence" value="ECO:0007669"/>
    <property type="project" value="InterPro"/>
</dbReference>
<keyword evidence="6" id="KW-1185">Reference proteome</keyword>
<keyword evidence="1 2" id="KW-0732">Signal</keyword>
<evidence type="ECO:0000313" key="6">
    <source>
        <dbReference type="Proteomes" id="UP000194420"/>
    </source>
</evidence>
<proteinExistence type="predicted"/>
<evidence type="ECO:0000259" key="3">
    <source>
        <dbReference type="Pfam" id="PF02563"/>
    </source>
</evidence>
<gene>
    <name evidence="5" type="ORF">SAMN06297468_0485</name>
</gene>
<dbReference type="Gene3D" id="3.10.560.10">
    <property type="entry name" value="Outer membrane lipoprotein wza domain like"/>
    <property type="match status" value="1"/>
</dbReference>
<feature type="chain" id="PRO_5013051543" evidence="2">
    <location>
        <begin position="28"/>
        <end position="200"/>
    </location>
</feature>
<dbReference type="InterPro" id="IPR049712">
    <property type="entry name" value="Poly_export"/>
</dbReference>
<name>A0A1Y6EET7_9SPHN</name>
<feature type="signal peptide" evidence="2">
    <location>
        <begin position="1"/>
        <end position="27"/>
    </location>
</feature>
<dbReference type="Pfam" id="PF02563">
    <property type="entry name" value="Poly_export"/>
    <property type="match status" value="1"/>
</dbReference>
<dbReference type="InterPro" id="IPR019554">
    <property type="entry name" value="Soluble_ligand-bd"/>
</dbReference>
<dbReference type="AlphaFoldDB" id="A0A1Y6EET7"/>
<accession>A0A1Y6EET7</accession>
<dbReference type="Pfam" id="PF10531">
    <property type="entry name" value="SLBB"/>
    <property type="match status" value="1"/>
</dbReference>
<feature type="domain" description="Soluble ligand binding" evidence="4">
    <location>
        <begin position="126"/>
        <end position="169"/>
    </location>
</feature>
<evidence type="ECO:0000256" key="1">
    <source>
        <dbReference type="ARBA" id="ARBA00022729"/>
    </source>
</evidence>
<evidence type="ECO:0000313" key="5">
    <source>
        <dbReference type="EMBL" id="SMQ60929.1"/>
    </source>
</evidence>
<evidence type="ECO:0000259" key="4">
    <source>
        <dbReference type="Pfam" id="PF10531"/>
    </source>
</evidence>
<protein>
    <submittedName>
        <fullName evidence="5">Polysaccharide export outer membrane protein</fullName>
    </submittedName>
</protein>
<dbReference type="PANTHER" id="PTHR33619">
    <property type="entry name" value="POLYSACCHARIDE EXPORT PROTEIN GFCE-RELATED"/>
    <property type="match status" value="1"/>
</dbReference>
<reference evidence="6" key="1">
    <citation type="submission" date="2017-04" db="EMBL/GenBank/DDBJ databases">
        <authorList>
            <person name="Varghese N."/>
            <person name="Submissions S."/>
        </authorList>
    </citation>
    <scope>NUCLEOTIDE SEQUENCE [LARGE SCALE GENOMIC DNA]</scope>
</reference>